<dbReference type="InterPro" id="IPR033469">
    <property type="entry name" value="CYTH-like_dom_sf"/>
</dbReference>
<dbReference type="AlphaFoldDB" id="A0A1S6HWZ4"/>
<dbReference type="PROSITE" id="PS51708">
    <property type="entry name" value="CHAD"/>
    <property type="match status" value="1"/>
</dbReference>
<dbReference type="Gene3D" id="2.40.320.10">
    <property type="entry name" value="Hypothetical Protein Pfu-838710-001"/>
    <property type="match status" value="1"/>
</dbReference>
<protein>
    <submittedName>
        <fullName evidence="3">Adenylate cyclase</fullName>
    </submittedName>
</protein>
<evidence type="ECO:0000313" key="3">
    <source>
        <dbReference type="EMBL" id="AQS40096.1"/>
    </source>
</evidence>
<dbReference type="Proteomes" id="UP000189545">
    <property type="component" value="Chromosome"/>
</dbReference>
<keyword evidence="4" id="KW-1185">Reference proteome</keyword>
<gene>
    <name evidence="3" type="ORF">Sps_05018</name>
</gene>
<evidence type="ECO:0000259" key="1">
    <source>
        <dbReference type="PROSITE" id="PS51707"/>
    </source>
</evidence>
<dbReference type="PROSITE" id="PS51707">
    <property type="entry name" value="CYTH"/>
    <property type="match status" value="1"/>
</dbReference>
<name>A0A1S6HWZ4_9GAMM</name>
<dbReference type="InterPro" id="IPR007899">
    <property type="entry name" value="CHAD_dom"/>
</dbReference>
<dbReference type="RefSeq" id="WP_077754929.1">
    <property type="nucleotide sequence ID" value="NZ_CP014782.1"/>
</dbReference>
<dbReference type="GO" id="GO:0046872">
    <property type="term" value="F:metal ion binding"/>
    <property type="evidence" value="ECO:0007669"/>
    <property type="project" value="TreeGrafter"/>
</dbReference>
<evidence type="ECO:0000259" key="2">
    <source>
        <dbReference type="PROSITE" id="PS51708"/>
    </source>
</evidence>
<dbReference type="GO" id="GO:0050355">
    <property type="term" value="F:inorganic triphosphate phosphatase activity"/>
    <property type="evidence" value="ECO:0007669"/>
    <property type="project" value="InterPro"/>
</dbReference>
<dbReference type="SUPFAM" id="SSF55154">
    <property type="entry name" value="CYTH-like phosphatases"/>
    <property type="match status" value="1"/>
</dbReference>
<dbReference type="SMART" id="SM01118">
    <property type="entry name" value="CYTH"/>
    <property type="match status" value="1"/>
</dbReference>
<feature type="domain" description="CYTH" evidence="1">
    <location>
        <begin position="2"/>
        <end position="207"/>
    </location>
</feature>
<dbReference type="CDD" id="cd07756">
    <property type="entry name" value="CYTH-like_Pase_CHAD"/>
    <property type="match status" value="1"/>
</dbReference>
<feature type="domain" description="CHAD" evidence="2">
    <location>
        <begin position="223"/>
        <end position="483"/>
    </location>
</feature>
<evidence type="ECO:0000313" key="4">
    <source>
        <dbReference type="Proteomes" id="UP000189545"/>
    </source>
</evidence>
<accession>A0A1S6HWZ4</accession>
<dbReference type="KEGG" id="spsw:Sps_05018"/>
<dbReference type="EMBL" id="CP014782">
    <property type="protein sequence ID" value="AQS40096.1"/>
    <property type="molecule type" value="Genomic_DNA"/>
</dbReference>
<dbReference type="PANTHER" id="PTHR39569:SF1">
    <property type="entry name" value="INORGANIC TRIPHOSPHATASE"/>
    <property type="match status" value="1"/>
</dbReference>
<organism evidence="3 4">
    <name type="scientific">Shewanella psychrophila</name>
    <dbReference type="NCBI Taxonomy" id="225848"/>
    <lineage>
        <taxon>Bacteria</taxon>
        <taxon>Pseudomonadati</taxon>
        <taxon>Pseudomonadota</taxon>
        <taxon>Gammaproteobacteria</taxon>
        <taxon>Alteromonadales</taxon>
        <taxon>Shewanellaceae</taxon>
        <taxon>Shewanella</taxon>
    </lineage>
</organism>
<sequence length="504" mass="56947">MSAEIELKLFFQLEQQQTLINLLDRLPSSEQQACRKLSNGYFDTPDLQLRKWDMGLRVRGCDGKREQTIKTAGTVVGGIHSRPEYNLDIDQDEPNLNLFPENIWPDEANISAVQSQLTCLFDTDFERRTWHIYVDESLVEVALDIGHVSVTRGGETKSEPICELEFELMAGKTGALIELGIKVAETIPVRLGKASKALRGYRLAAQSSPLSLEVLEFIALEASQDLKQTLVSLLSTGLERWQQLEAMILETGVHSLEQVPTLCYRLRACVRLLRCTLKQFNLLSDSLITMFDCIESHLSFIETGLSLAEILSQNSQLIAKQPKKTKLAEQALKSLQQLSISSLIEKMLADTCYGSLQLSLVDLLFAMRAGESRVNLNININTDLKTFADKMQEASWQKILALMPSEADLTSREYQSFARALDDSIFVGVAYGELYSKQSRDVFRAPWQDLVLGIRTLAAYRQLAHISESLDIDISDWLRNKEESLVFAMEHSRRSALSNQPYWR</sequence>
<dbReference type="InterPro" id="IPR039013">
    <property type="entry name" value="YgiF"/>
</dbReference>
<dbReference type="STRING" id="225848.Sps_05018"/>
<reference evidence="3 4" key="1">
    <citation type="submission" date="2016-03" db="EMBL/GenBank/DDBJ databases">
        <title>Complete genome sequence of Shewanella psychrophila WP2, a deep sea bacterium isolated from west Pacific sediment.</title>
        <authorList>
            <person name="Xu G."/>
            <person name="Jian H."/>
        </authorList>
    </citation>
    <scope>NUCLEOTIDE SEQUENCE [LARGE SCALE GENOMIC DNA]</scope>
    <source>
        <strain evidence="3 4">WP2</strain>
    </source>
</reference>
<dbReference type="InterPro" id="IPR023577">
    <property type="entry name" value="CYTH_domain"/>
</dbReference>
<dbReference type="Pfam" id="PF01928">
    <property type="entry name" value="CYTH"/>
    <property type="match status" value="1"/>
</dbReference>
<dbReference type="PANTHER" id="PTHR39569">
    <property type="entry name" value="INORGANIC TRIPHOSPHATASE"/>
    <property type="match status" value="1"/>
</dbReference>
<proteinExistence type="predicted"/>
<dbReference type="OrthoDB" id="3034217at2"/>